<dbReference type="OrthoDB" id="9813552at2"/>
<evidence type="ECO:0000313" key="8">
    <source>
        <dbReference type="EMBL" id="OIJ19100.1"/>
    </source>
</evidence>
<dbReference type="GO" id="GO:0003723">
    <property type="term" value="F:RNA binding"/>
    <property type="evidence" value="ECO:0007669"/>
    <property type="project" value="UniProtKB-KW"/>
</dbReference>
<dbReference type="GO" id="GO:0045893">
    <property type="term" value="P:positive regulation of DNA-templated transcription"/>
    <property type="evidence" value="ECO:0007669"/>
    <property type="project" value="InterPro"/>
</dbReference>
<proteinExistence type="inferred from homology"/>
<dbReference type="EMBL" id="LQXD01000083">
    <property type="protein sequence ID" value="OIJ19100.1"/>
    <property type="molecule type" value="Genomic_DNA"/>
</dbReference>
<organism evidence="8 10">
    <name type="scientific">Anaerobacillus isosaccharinicus</name>
    <dbReference type="NCBI Taxonomy" id="1532552"/>
    <lineage>
        <taxon>Bacteria</taxon>
        <taxon>Bacillati</taxon>
        <taxon>Bacillota</taxon>
        <taxon>Bacilli</taxon>
        <taxon>Bacillales</taxon>
        <taxon>Bacillaceae</taxon>
        <taxon>Anaerobacillus</taxon>
    </lineage>
</organism>
<keyword evidence="4" id="KW-0010">Activator</keyword>
<reference evidence="8 10" key="1">
    <citation type="submission" date="2016-10" db="EMBL/GenBank/DDBJ databases">
        <title>Draft genome sequences of four alkaliphilic bacteria belonging to the Anaerobacillus genus.</title>
        <authorList>
            <person name="Bassil N.M."/>
            <person name="Lloyd J.R."/>
        </authorList>
    </citation>
    <scope>NUCLEOTIDE SEQUENCE [LARGE SCALE GENOMIC DNA]</scope>
    <source>
        <strain evidence="8 10">NB2006</strain>
    </source>
</reference>
<dbReference type="Proteomes" id="UP000180175">
    <property type="component" value="Chromosome"/>
</dbReference>
<dbReference type="RefSeq" id="WP_071316994.1">
    <property type="nucleotide sequence ID" value="NZ_CP063356.2"/>
</dbReference>
<sequence length="275" mass="31620">MKIKKVLNNNTVVVSDDHLEKIVMGSGIGFNKRKGDEIQKDKVEKIFVMAEENERFQELLKTLPVSHIEVAEEIISYAEVSLGVPLNTHIHIALTDHLSFAIERIEKGFTIENKLLNEIKALYQKEYEIGQWAQKLIKERLNIAIPDDEIGHIALHIHTAKEQSNSMESTIKQAAILKEIIEIIENHLHVKVQYESISYQRLIAHIRFAIQALETGDPLHTIDGEMLSLIKLKYHDSYICALKIKEHLKKEYGLEFPESELAYISLHVQNIFNNL</sequence>
<evidence type="ECO:0000313" key="10">
    <source>
        <dbReference type="Proteomes" id="UP000180175"/>
    </source>
</evidence>
<feature type="domain" description="PRD" evidence="7">
    <location>
        <begin position="62"/>
        <end position="167"/>
    </location>
</feature>
<accession>A0A1S2M3J6</accession>
<dbReference type="PROSITE" id="PS51372">
    <property type="entry name" value="PRD_2"/>
    <property type="match status" value="2"/>
</dbReference>
<dbReference type="KEGG" id="aia:AWH56_012810"/>
<protein>
    <submittedName>
        <fullName evidence="8">Levansucrase</fullName>
    </submittedName>
    <submittedName>
        <fullName evidence="9">PRD domain-containing protein</fullName>
    </submittedName>
</protein>
<evidence type="ECO:0000256" key="4">
    <source>
        <dbReference type="ARBA" id="ARBA00023159"/>
    </source>
</evidence>
<comment type="similarity">
    <text evidence="6">Belongs to the transcriptional antiterminator BglG family.</text>
</comment>
<dbReference type="Pfam" id="PF00874">
    <property type="entry name" value="PRD"/>
    <property type="match status" value="2"/>
</dbReference>
<dbReference type="SUPFAM" id="SSF63520">
    <property type="entry name" value="PTS-regulatory domain, PRD"/>
    <property type="match status" value="2"/>
</dbReference>
<keyword evidence="10" id="KW-1185">Reference proteome</keyword>
<dbReference type="InterPro" id="IPR011608">
    <property type="entry name" value="PRD"/>
</dbReference>
<evidence type="ECO:0000256" key="2">
    <source>
        <dbReference type="ARBA" id="ARBA00022884"/>
    </source>
</evidence>
<feature type="domain" description="PRD" evidence="7">
    <location>
        <begin position="168"/>
        <end position="275"/>
    </location>
</feature>
<evidence type="ECO:0000256" key="1">
    <source>
        <dbReference type="ARBA" id="ARBA00022737"/>
    </source>
</evidence>
<dbReference type="SUPFAM" id="SSF50151">
    <property type="entry name" value="SacY-like RNA-binding domain"/>
    <property type="match status" value="1"/>
</dbReference>
<evidence type="ECO:0000256" key="5">
    <source>
        <dbReference type="ARBA" id="ARBA00023163"/>
    </source>
</evidence>
<dbReference type="InterPro" id="IPR036650">
    <property type="entry name" value="CAT_RNA-bd_dom_sf"/>
</dbReference>
<evidence type="ECO:0000256" key="3">
    <source>
        <dbReference type="ARBA" id="ARBA00023015"/>
    </source>
</evidence>
<dbReference type="InterPro" id="IPR001550">
    <property type="entry name" value="Transcrpt_antitermin_CS"/>
</dbReference>
<dbReference type="SMART" id="SM01061">
    <property type="entry name" value="CAT_RBD"/>
    <property type="match status" value="1"/>
</dbReference>
<name>A0A1S2M3J6_9BACI</name>
<dbReference type="InterPro" id="IPR004341">
    <property type="entry name" value="CAT_RNA-bd_dom"/>
</dbReference>
<keyword evidence="5" id="KW-0804">Transcription</keyword>
<dbReference type="EMBL" id="CP063356">
    <property type="protein sequence ID" value="QOY38327.1"/>
    <property type="molecule type" value="Genomic_DNA"/>
</dbReference>
<reference evidence="9 10" key="3">
    <citation type="journal article" date="2019" name="Int. J. Syst. Evol. Microbiol.">
        <title>Anaerobacillus isosaccharinicus sp. nov., an alkaliphilic bacterium which degrades isosaccharinic acid.</title>
        <authorList>
            <person name="Bassil N.M."/>
            <person name="Lloyd J.R."/>
        </authorList>
    </citation>
    <scope>NUCLEOTIDE SEQUENCE [LARGE SCALE GENOMIC DNA]</scope>
    <source>
        <strain evidence="9 10">NB2006</strain>
    </source>
</reference>
<gene>
    <name evidence="9" type="ORF">AWH56_012810</name>
    <name evidence="8" type="ORF">AWH56_09865</name>
</gene>
<reference evidence="9 10" key="2">
    <citation type="journal article" date="2017" name="Genome Announc.">
        <title>Draft Genome Sequences of Four Alkaliphilic Bacteria Belonging to the Anaerobacillus Genus.</title>
        <authorList>
            <person name="Bassil N.M."/>
            <person name="Lloyd J.R."/>
        </authorList>
    </citation>
    <scope>NUCLEOTIDE SEQUENCE [LARGE SCALE GENOMIC DNA]</scope>
    <source>
        <strain evidence="9 10">NB2006</strain>
    </source>
</reference>
<dbReference type="AlphaFoldDB" id="A0A1S2M3J6"/>
<keyword evidence="1" id="KW-0677">Repeat</keyword>
<evidence type="ECO:0000313" key="9">
    <source>
        <dbReference type="EMBL" id="QOY38327.1"/>
    </source>
</evidence>
<dbReference type="Gene3D" id="1.10.1790.10">
    <property type="entry name" value="PRD domain"/>
    <property type="match status" value="2"/>
</dbReference>
<keyword evidence="2" id="KW-0694">RNA-binding</keyword>
<dbReference type="PANTHER" id="PTHR30185">
    <property type="entry name" value="CRYPTIC BETA-GLUCOSIDE BGL OPERON ANTITERMINATOR"/>
    <property type="match status" value="1"/>
</dbReference>
<dbReference type="Gene3D" id="2.30.24.10">
    <property type="entry name" value="CAT RNA-binding domain"/>
    <property type="match status" value="1"/>
</dbReference>
<dbReference type="PROSITE" id="PS00654">
    <property type="entry name" value="PRD_1"/>
    <property type="match status" value="1"/>
</dbReference>
<keyword evidence="3" id="KW-0805">Transcription regulation</keyword>
<dbReference type="Pfam" id="PF03123">
    <property type="entry name" value="CAT_RBD"/>
    <property type="match status" value="1"/>
</dbReference>
<evidence type="ECO:0000256" key="6">
    <source>
        <dbReference type="ARBA" id="ARBA00038510"/>
    </source>
</evidence>
<reference evidence="9" key="4">
    <citation type="submission" date="2020-10" db="EMBL/GenBank/DDBJ databases">
        <authorList>
            <person name="Bassil N.M."/>
            <person name="Lloyd J.R."/>
        </authorList>
    </citation>
    <scope>NUCLEOTIDE SEQUENCE</scope>
    <source>
        <strain evidence="9">NB2006</strain>
    </source>
</reference>
<dbReference type="InterPro" id="IPR036634">
    <property type="entry name" value="PRD_sf"/>
</dbReference>
<dbReference type="InterPro" id="IPR050661">
    <property type="entry name" value="BglG_antiterminators"/>
</dbReference>
<evidence type="ECO:0000259" key="7">
    <source>
        <dbReference type="PROSITE" id="PS51372"/>
    </source>
</evidence>
<dbReference type="PANTHER" id="PTHR30185:SF15">
    <property type="entry name" value="CRYPTIC BETA-GLUCOSIDE BGL OPERON ANTITERMINATOR"/>
    <property type="match status" value="1"/>
</dbReference>